<dbReference type="Proteomes" id="UP000326198">
    <property type="component" value="Unassembled WGS sequence"/>
</dbReference>
<dbReference type="SMART" id="SM00906">
    <property type="entry name" value="Fungal_trans"/>
    <property type="match status" value="1"/>
</dbReference>
<evidence type="ECO:0000256" key="3">
    <source>
        <dbReference type="ARBA" id="ARBA00023015"/>
    </source>
</evidence>
<dbReference type="GO" id="GO:0009893">
    <property type="term" value="P:positive regulation of metabolic process"/>
    <property type="evidence" value="ECO:0007669"/>
    <property type="project" value="UniProtKB-ARBA"/>
</dbReference>
<evidence type="ECO:0000313" key="9">
    <source>
        <dbReference type="Proteomes" id="UP000326198"/>
    </source>
</evidence>
<dbReference type="EMBL" id="ML736160">
    <property type="protein sequence ID" value="KAE8382742.1"/>
    <property type="molecule type" value="Genomic_DNA"/>
</dbReference>
<dbReference type="AlphaFoldDB" id="A0A5N7BLR8"/>
<accession>A0A5N7BLR8</accession>
<dbReference type="SUPFAM" id="SSF57701">
    <property type="entry name" value="Zn2/Cys6 DNA-binding domain"/>
    <property type="match status" value="1"/>
</dbReference>
<evidence type="ECO:0000313" key="8">
    <source>
        <dbReference type="EMBL" id="KAE8382742.1"/>
    </source>
</evidence>
<name>A0A5N7BLR8_9EURO</name>
<evidence type="ECO:0000256" key="1">
    <source>
        <dbReference type="ARBA" id="ARBA00004123"/>
    </source>
</evidence>
<keyword evidence="4" id="KW-0238">DNA-binding</keyword>
<evidence type="ECO:0000256" key="6">
    <source>
        <dbReference type="ARBA" id="ARBA00023242"/>
    </source>
</evidence>
<keyword evidence="5" id="KW-0804">Transcription</keyword>
<dbReference type="Gene3D" id="4.10.240.10">
    <property type="entry name" value="Zn(2)-C6 fungal-type DNA-binding domain"/>
    <property type="match status" value="1"/>
</dbReference>
<feature type="domain" description="Zn(2)-C6 fungal-type" evidence="7">
    <location>
        <begin position="58"/>
        <end position="87"/>
    </location>
</feature>
<dbReference type="GO" id="GO:0006351">
    <property type="term" value="P:DNA-templated transcription"/>
    <property type="evidence" value="ECO:0007669"/>
    <property type="project" value="InterPro"/>
</dbReference>
<dbReference type="InterPro" id="IPR007219">
    <property type="entry name" value="XnlR_reg_dom"/>
</dbReference>
<dbReference type="GO" id="GO:0005634">
    <property type="term" value="C:nucleus"/>
    <property type="evidence" value="ECO:0007669"/>
    <property type="project" value="UniProtKB-SubCell"/>
</dbReference>
<dbReference type="PROSITE" id="PS00463">
    <property type="entry name" value="ZN2_CY6_FUNGAL_1"/>
    <property type="match status" value="1"/>
</dbReference>
<dbReference type="Pfam" id="PF00172">
    <property type="entry name" value="Zn_clus"/>
    <property type="match status" value="1"/>
</dbReference>
<gene>
    <name evidence="8" type="ORF">BDV26DRAFT_288299</name>
</gene>
<dbReference type="SMART" id="SM00066">
    <property type="entry name" value="GAL4"/>
    <property type="match status" value="1"/>
</dbReference>
<dbReference type="InterPro" id="IPR001138">
    <property type="entry name" value="Zn2Cys6_DnaBD"/>
</dbReference>
<dbReference type="CDD" id="cd00067">
    <property type="entry name" value="GAL4"/>
    <property type="match status" value="1"/>
</dbReference>
<evidence type="ECO:0000256" key="4">
    <source>
        <dbReference type="ARBA" id="ARBA00023125"/>
    </source>
</evidence>
<dbReference type="InterPro" id="IPR050613">
    <property type="entry name" value="Sec_Metabolite_Reg"/>
</dbReference>
<evidence type="ECO:0000256" key="5">
    <source>
        <dbReference type="ARBA" id="ARBA00023163"/>
    </source>
</evidence>
<proteinExistence type="predicted"/>
<keyword evidence="9" id="KW-1185">Reference proteome</keyword>
<dbReference type="PROSITE" id="PS50048">
    <property type="entry name" value="ZN2_CY6_FUNGAL_2"/>
    <property type="match status" value="1"/>
</dbReference>
<dbReference type="OrthoDB" id="424974at2759"/>
<organism evidence="8 9">
    <name type="scientific">Aspergillus bertholletiae</name>
    <dbReference type="NCBI Taxonomy" id="1226010"/>
    <lineage>
        <taxon>Eukaryota</taxon>
        <taxon>Fungi</taxon>
        <taxon>Dikarya</taxon>
        <taxon>Ascomycota</taxon>
        <taxon>Pezizomycotina</taxon>
        <taxon>Eurotiomycetes</taxon>
        <taxon>Eurotiomycetidae</taxon>
        <taxon>Eurotiales</taxon>
        <taxon>Aspergillaceae</taxon>
        <taxon>Aspergillus</taxon>
        <taxon>Aspergillus subgen. Circumdati</taxon>
    </lineage>
</organism>
<evidence type="ECO:0000259" key="7">
    <source>
        <dbReference type="PROSITE" id="PS50048"/>
    </source>
</evidence>
<keyword evidence="2" id="KW-0479">Metal-binding</keyword>
<dbReference type="GO" id="GO:0000981">
    <property type="term" value="F:DNA-binding transcription factor activity, RNA polymerase II-specific"/>
    <property type="evidence" value="ECO:0007669"/>
    <property type="project" value="InterPro"/>
</dbReference>
<evidence type="ECO:0000256" key="2">
    <source>
        <dbReference type="ARBA" id="ARBA00022723"/>
    </source>
</evidence>
<dbReference type="PANTHER" id="PTHR31001:SF50">
    <property type="entry name" value="ZN(II)2CYS6 TRANSCRIPTION FACTOR (EUROFUNG)"/>
    <property type="match status" value="1"/>
</dbReference>
<reference evidence="8 9" key="1">
    <citation type="submission" date="2019-04" db="EMBL/GenBank/DDBJ databases">
        <title>Friends and foes A comparative genomics studyof 23 Aspergillus species from section Flavi.</title>
        <authorList>
            <consortium name="DOE Joint Genome Institute"/>
            <person name="Kjaerbolling I."/>
            <person name="Vesth T."/>
            <person name="Frisvad J.C."/>
            <person name="Nybo J.L."/>
            <person name="Theobald S."/>
            <person name="Kildgaard S."/>
            <person name="Isbrandt T."/>
            <person name="Kuo A."/>
            <person name="Sato A."/>
            <person name="Lyhne E.K."/>
            <person name="Kogle M.E."/>
            <person name="Wiebenga A."/>
            <person name="Kun R.S."/>
            <person name="Lubbers R.J."/>
            <person name="Makela M.R."/>
            <person name="Barry K."/>
            <person name="Chovatia M."/>
            <person name="Clum A."/>
            <person name="Daum C."/>
            <person name="Haridas S."/>
            <person name="He G."/>
            <person name="LaButti K."/>
            <person name="Lipzen A."/>
            <person name="Mondo S."/>
            <person name="Riley R."/>
            <person name="Salamov A."/>
            <person name="Simmons B.A."/>
            <person name="Magnuson J.K."/>
            <person name="Henrissat B."/>
            <person name="Mortensen U.H."/>
            <person name="Larsen T.O."/>
            <person name="Devries R.P."/>
            <person name="Grigoriev I.V."/>
            <person name="Machida M."/>
            <person name="Baker S.E."/>
            <person name="Andersen M.R."/>
        </authorList>
    </citation>
    <scope>NUCLEOTIDE SEQUENCE [LARGE SCALE GENOMIC DNA]</scope>
    <source>
        <strain evidence="8 9">IBT 29228</strain>
    </source>
</reference>
<comment type="subcellular location">
    <subcellularLocation>
        <location evidence="1">Nucleus</location>
    </subcellularLocation>
</comment>
<keyword evidence="3" id="KW-0805">Transcription regulation</keyword>
<dbReference type="InterPro" id="IPR036864">
    <property type="entry name" value="Zn2-C6_fun-type_DNA-bd_sf"/>
</dbReference>
<protein>
    <submittedName>
        <fullName evidence="8">Fungal-specific transcription factor domain-containing protein</fullName>
    </submittedName>
</protein>
<dbReference type="PANTHER" id="PTHR31001">
    <property type="entry name" value="UNCHARACTERIZED TRANSCRIPTIONAL REGULATORY PROTEIN"/>
    <property type="match status" value="1"/>
</dbReference>
<dbReference type="Pfam" id="PF04082">
    <property type="entry name" value="Fungal_trans"/>
    <property type="match status" value="1"/>
</dbReference>
<dbReference type="GO" id="GO:0003677">
    <property type="term" value="F:DNA binding"/>
    <property type="evidence" value="ECO:0007669"/>
    <property type="project" value="UniProtKB-KW"/>
</dbReference>
<sequence length="733" mass="81653">MIHGHFSSMYHNDARGMPANVPWPLSAGQEQAQSHPNSLLHATSTAVVPPPQMLHARSCLTCRRRKVRCTRQQPCMYCNKAGTQCVFPEPPKKPGRSKKTTRMEVENRLERLESMVKYIVDRGADISELEIAPQTTDVMAVATDATMQAGDPIMPTIDEYSSQHVGGPLDECSTNDTISYQNHLDQSPLGLCGDNPLPLHGPPSIEDGGGFAKRSSAVHIPETVFPLAQWAPALWDIYTRNVAPLFPLFHKPTTRGLFLHSAQYPQPLLYNDKSLMLAISLVAVISMSSAHCEVMLGESRGRVVAYLKNAVKQSLAEAKFLSTKSLTCLQALVLFLIGMYAEKQQRFVWSMTALAVRLAQGMDLHRDGASLGLDPFQAEMRRRLWWTIHMLDVSSYEDHGTEPIINEDMFDARLPLNVNDDDIYPGMRELPAERTGGTEMTFGLMRFKAITILRQASCASGSPPQENKEASAKYYLSKVEEVRQHLKETYLQHCNLDIPIFWAGDIVSRLILAKACLVAYYPTLYCDERSSRPECLRERVVQFALEILELAYQIGDHPVIPQWGWHLKSYVQWDAMAVALSEQCLRPMGSVATGRAWQLIKWIITKEDERPTDEKGAIWCRPLSNLLARALQLEGSLQRTASLPSFLNATSTSSADAERSSGAVYVFEESSSSSLAGPLVHRERRDPLEVHWESTTSGNPYASHGAGLSTLDDPLGCYLLLLDADFTADYSAI</sequence>
<dbReference type="GO" id="GO:0008270">
    <property type="term" value="F:zinc ion binding"/>
    <property type="evidence" value="ECO:0007669"/>
    <property type="project" value="InterPro"/>
</dbReference>
<dbReference type="CDD" id="cd12148">
    <property type="entry name" value="fungal_TF_MHR"/>
    <property type="match status" value="1"/>
</dbReference>
<keyword evidence="6" id="KW-0539">Nucleus</keyword>